<organism evidence="1 2">
    <name type="scientific">Nakamurella flavida</name>
    <dbReference type="NCBI Taxonomy" id="363630"/>
    <lineage>
        <taxon>Bacteria</taxon>
        <taxon>Bacillati</taxon>
        <taxon>Actinomycetota</taxon>
        <taxon>Actinomycetes</taxon>
        <taxon>Nakamurellales</taxon>
        <taxon>Nakamurellaceae</taxon>
        <taxon>Nakamurella</taxon>
    </lineage>
</organism>
<sequence>MTTPVPAPPAATLSGFGLAATLPDEWEGRIYRRAEPSAAFAPRSRAATPDGRGTDGWAGEQTHPVMHLATFALPAQRGDYGSGAVEIMGPADVFVALLEFGPECLGSALFRTVGLPTVRAGSFDPQALQRRLAGQAGCQLFFTAASRAWCLYVVIGDARRAAAAAARVNALLAGLEVDA</sequence>
<dbReference type="Proteomes" id="UP000663801">
    <property type="component" value="Unassembled WGS sequence"/>
</dbReference>
<dbReference type="EMBL" id="JAERWL010000010">
    <property type="protein sequence ID" value="MBM9477250.1"/>
    <property type="molecule type" value="Genomic_DNA"/>
</dbReference>
<keyword evidence="2" id="KW-1185">Reference proteome</keyword>
<dbReference type="RefSeq" id="WP_205257374.1">
    <property type="nucleotide sequence ID" value="NZ_BAAAPV010000001.1"/>
</dbReference>
<comment type="caution">
    <text evidence="1">The sequence shown here is derived from an EMBL/GenBank/DDBJ whole genome shotgun (WGS) entry which is preliminary data.</text>
</comment>
<protein>
    <submittedName>
        <fullName evidence="1">Uncharacterized protein</fullName>
    </submittedName>
</protein>
<dbReference type="AlphaFoldDB" id="A0A938YQT6"/>
<gene>
    <name evidence="1" type="ORF">JL107_12425</name>
</gene>
<name>A0A938YQT6_9ACTN</name>
<evidence type="ECO:0000313" key="1">
    <source>
        <dbReference type="EMBL" id="MBM9477250.1"/>
    </source>
</evidence>
<reference evidence="1" key="1">
    <citation type="submission" date="2021-01" db="EMBL/GenBank/DDBJ databases">
        <title>KCTC 19127 draft genome.</title>
        <authorList>
            <person name="An D."/>
        </authorList>
    </citation>
    <scope>NUCLEOTIDE SEQUENCE</scope>
    <source>
        <strain evidence="1">KCTC 19127</strain>
    </source>
</reference>
<proteinExistence type="predicted"/>
<accession>A0A938YQT6</accession>
<evidence type="ECO:0000313" key="2">
    <source>
        <dbReference type="Proteomes" id="UP000663801"/>
    </source>
</evidence>